<reference evidence="3" key="1">
    <citation type="submission" date="2025-08" db="UniProtKB">
        <authorList>
            <consortium name="Ensembl"/>
        </authorList>
    </citation>
    <scope>IDENTIFICATION</scope>
</reference>
<dbReference type="Ensembl" id="ENSVKKT00000029223.1">
    <property type="protein sequence ID" value="ENSVKKP00000028541.1"/>
    <property type="gene ID" value="ENSVKKG00000018455.1"/>
</dbReference>
<reference evidence="3" key="2">
    <citation type="submission" date="2025-09" db="UniProtKB">
        <authorList>
            <consortium name="Ensembl"/>
        </authorList>
    </citation>
    <scope>IDENTIFICATION</scope>
</reference>
<dbReference type="PANTHER" id="PTHR22574:SF6">
    <property type="entry name" value="GOLGI-ASSOCIATED RAB2 INTERACTOR PROTEIN 2"/>
    <property type="match status" value="1"/>
</dbReference>
<keyword evidence="4" id="KW-1185">Reference proteome</keyword>
<protein>
    <recommendedName>
        <fullName evidence="2">Golgi associated RAB2 interactor protein-like Rab2B-binding domain-containing protein</fullName>
    </recommendedName>
</protein>
<dbReference type="OMA" id="HNRPNCV"/>
<organism evidence="3 4">
    <name type="scientific">Varanus komodoensis</name>
    <name type="common">Komodo dragon</name>
    <dbReference type="NCBI Taxonomy" id="61221"/>
    <lineage>
        <taxon>Eukaryota</taxon>
        <taxon>Metazoa</taxon>
        <taxon>Chordata</taxon>
        <taxon>Craniata</taxon>
        <taxon>Vertebrata</taxon>
        <taxon>Euteleostomi</taxon>
        <taxon>Lepidosauria</taxon>
        <taxon>Squamata</taxon>
        <taxon>Bifurcata</taxon>
        <taxon>Unidentata</taxon>
        <taxon>Episquamata</taxon>
        <taxon>Toxicofera</taxon>
        <taxon>Anguimorpha</taxon>
        <taxon>Paleoanguimorpha</taxon>
        <taxon>Varanoidea</taxon>
        <taxon>Varanidae</taxon>
        <taxon>Varanus</taxon>
    </lineage>
</organism>
<accession>A0A8D2LYL8</accession>
<dbReference type="InterPro" id="IPR022168">
    <property type="entry name" value="GARIL-like_Rab2B-bd"/>
</dbReference>
<feature type="domain" description="Golgi associated RAB2 interactor protein-like Rab2B-binding" evidence="2">
    <location>
        <begin position="121"/>
        <end position="178"/>
    </location>
</feature>
<dbReference type="PANTHER" id="PTHR22574">
    <property type="match status" value="1"/>
</dbReference>
<name>A0A8D2LYL8_VARKO</name>
<comment type="similarity">
    <text evidence="1">Belongs to the GARIN family.</text>
</comment>
<dbReference type="Proteomes" id="UP000694545">
    <property type="component" value="Unplaced"/>
</dbReference>
<sequence length="235" mass="26536">EKNSNCVCTRHTELATCILIMGDLQKVLERGEYIPLRSAPVFESNFVQVNRRGESIYLHNRPNYVTMGLCASSPSLSLPNVMLLAQATPSSSQTDLSTRPACRGRAPKGLSQELTWKMSCRFLPLKFVDLSVHSAKKRRIKLKLVSGRAYYLELCAAPQKQAQLFRQWMRIINLLKSKSKGSSARARYKDLGTQEESRAIRNKALNVSASQKHPTHLHQSEIFDHLQLVLHIHGV</sequence>
<evidence type="ECO:0000256" key="1">
    <source>
        <dbReference type="ARBA" id="ARBA00038379"/>
    </source>
</evidence>
<evidence type="ECO:0000313" key="3">
    <source>
        <dbReference type="Ensembl" id="ENSVKKP00000028541.1"/>
    </source>
</evidence>
<dbReference type="GO" id="GO:0005634">
    <property type="term" value="C:nucleus"/>
    <property type="evidence" value="ECO:0007669"/>
    <property type="project" value="TreeGrafter"/>
</dbReference>
<proteinExistence type="inferred from homology"/>
<dbReference type="AlphaFoldDB" id="A0A8D2LYL8"/>
<dbReference type="Pfam" id="PF12480">
    <property type="entry name" value="GARIL_Rab2_bd"/>
    <property type="match status" value="1"/>
</dbReference>
<evidence type="ECO:0000313" key="4">
    <source>
        <dbReference type="Proteomes" id="UP000694545"/>
    </source>
</evidence>
<evidence type="ECO:0000259" key="2">
    <source>
        <dbReference type="Pfam" id="PF12480"/>
    </source>
</evidence>